<evidence type="ECO:0000313" key="3">
    <source>
        <dbReference type="EMBL" id="ADG96946.1"/>
    </source>
</evidence>
<organism evidence="3 4">
    <name type="scientific">Segniliparus rotundus (strain ATCC BAA-972 / CDC 1076 / CIP 108378 / DSM 44985 / JCM 13578)</name>
    <dbReference type="NCBI Taxonomy" id="640132"/>
    <lineage>
        <taxon>Bacteria</taxon>
        <taxon>Bacillati</taxon>
        <taxon>Actinomycetota</taxon>
        <taxon>Actinomycetes</taxon>
        <taxon>Mycobacteriales</taxon>
        <taxon>Segniliparaceae</taxon>
        <taxon>Segniliparus</taxon>
    </lineage>
</organism>
<feature type="compositionally biased region" description="Pro residues" evidence="1">
    <location>
        <begin position="32"/>
        <end position="41"/>
    </location>
</feature>
<sequence>MSGIARASSITGSALLAACAAVLALGGLAEPSPVPVPPVPPAGVGEPAGPAPKGTVPVLQGNAQSDSDDDDDDANPPESSAPTVQPQS</sequence>
<name>D6ZBW9_SEGRD</name>
<evidence type="ECO:0000256" key="1">
    <source>
        <dbReference type="SAM" id="MobiDB-lite"/>
    </source>
</evidence>
<feature type="compositionally biased region" description="Low complexity" evidence="1">
    <location>
        <begin position="42"/>
        <end position="52"/>
    </location>
</feature>
<feature type="chain" id="PRO_5039241574" description="Lipoprotein" evidence="2">
    <location>
        <begin position="30"/>
        <end position="88"/>
    </location>
</feature>
<evidence type="ECO:0000256" key="2">
    <source>
        <dbReference type="SAM" id="SignalP"/>
    </source>
</evidence>
<gene>
    <name evidence="3" type="ordered locus">Srot_0459</name>
</gene>
<dbReference type="HOGENOM" id="CLU_2571899_0_0_11"/>
<dbReference type="Proteomes" id="UP000002247">
    <property type="component" value="Chromosome"/>
</dbReference>
<keyword evidence="4" id="KW-1185">Reference proteome</keyword>
<dbReference type="EMBL" id="CP001958">
    <property type="protein sequence ID" value="ADG96946.1"/>
    <property type="molecule type" value="Genomic_DNA"/>
</dbReference>
<evidence type="ECO:0000313" key="4">
    <source>
        <dbReference type="Proteomes" id="UP000002247"/>
    </source>
</evidence>
<proteinExistence type="predicted"/>
<dbReference type="PROSITE" id="PS51257">
    <property type="entry name" value="PROKAR_LIPOPROTEIN"/>
    <property type="match status" value="1"/>
</dbReference>
<dbReference type="AlphaFoldDB" id="D6ZBW9"/>
<keyword evidence="2" id="KW-0732">Signal</keyword>
<accession>D6ZBW9</accession>
<feature type="compositionally biased region" description="Acidic residues" evidence="1">
    <location>
        <begin position="66"/>
        <end position="75"/>
    </location>
</feature>
<dbReference type="RefSeq" id="WP_013137402.1">
    <property type="nucleotide sequence ID" value="NC_014168.1"/>
</dbReference>
<feature type="compositionally biased region" description="Polar residues" evidence="1">
    <location>
        <begin position="77"/>
        <end position="88"/>
    </location>
</feature>
<reference evidence="3 4" key="1">
    <citation type="journal article" date="2010" name="Stand. Genomic Sci.">
        <title>Complete genome sequence of Segniliparus rotundus type strain (CDC 1076).</title>
        <authorList>
            <person name="Sikorski J."/>
            <person name="Lapidus A."/>
            <person name="Copeland A."/>
            <person name="Misra M."/>
            <person name="Glavina Del Rio T."/>
            <person name="Nolan M."/>
            <person name="Lucas S."/>
            <person name="Chen F."/>
            <person name="Tice H."/>
            <person name="Cheng J.F."/>
            <person name="Jando M."/>
            <person name="Schneider S."/>
            <person name="Bruce D."/>
            <person name="Goodwin L."/>
            <person name="Pitluck S."/>
            <person name="Liolios K."/>
            <person name="Mikhailova N."/>
            <person name="Pati A."/>
            <person name="Ivanova N."/>
            <person name="Mavromatis K."/>
            <person name="Chen A."/>
            <person name="Palaniappan K."/>
            <person name="Chertkov O."/>
            <person name="Land M."/>
            <person name="Hauser L."/>
            <person name="Chang Y.J."/>
            <person name="Jeffries C.D."/>
            <person name="Brettin T."/>
            <person name="Detter J.C."/>
            <person name="Han C."/>
            <person name="Rohde M."/>
            <person name="Goker M."/>
            <person name="Bristow J."/>
            <person name="Eisen J.A."/>
            <person name="Markowitz V."/>
            <person name="Hugenholtz P."/>
            <person name="Kyrpides N.C."/>
            <person name="Klenk H.P."/>
        </authorList>
    </citation>
    <scope>NUCLEOTIDE SEQUENCE [LARGE SCALE GENOMIC DNA]</scope>
    <source>
        <strain evidence="4">ATCC BAA-972 / CDC 1076 / CIP 108378 / DSM 44985 / JCM 13578</strain>
    </source>
</reference>
<feature type="signal peptide" evidence="2">
    <location>
        <begin position="1"/>
        <end position="29"/>
    </location>
</feature>
<dbReference type="KEGG" id="srt:Srot_0459"/>
<protein>
    <recommendedName>
        <fullName evidence="5">Lipoprotein</fullName>
    </recommendedName>
</protein>
<dbReference type="STRING" id="640132.Srot_0459"/>
<feature type="region of interest" description="Disordered" evidence="1">
    <location>
        <begin position="28"/>
        <end position="88"/>
    </location>
</feature>
<evidence type="ECO:0008006" key="5">
    <source>
        <dbReference type="Google" id="ProtNLM"/>
    </source>
</evidence>